<dbReference type="Pfam" id="PF10313">
    <property type="entry name" value="DUF2415"/>
    <property type="match status" value="1"/>
</dbReference>
<feature type="region of interest" description="Disordered" evidence="1">
    <location>
        <begin position="504"/>
        <end position="564"/>
    </location>
</feature>
<accession>A0A0B7JN40</accession>
<dbReference type="SUPFAM" id="SSF82171">
    <property type="entry name" value="DPP6 N-terminal domain-like"/>
    <property type="match status" value="1"/>
</dbReference>
<gene>
    <name evidence="3" type="ORF">BN869_000000225_1</name>
</gene>
<organism evidence="3">
    <name type="scientific">Bionectria ochroleuca</name>
    <name type="common">Gliocladium roseum</name>
    <dbReference type="NCBI Taxonomy" id="29856"/>
    <lineage>
        <taxon>Eukaryota</taxon>
        <taxon>Fungi</taxon>
        <taxon>Dikarya</taxon>
        <taxon>Ascomycota</taxon>
        <taxon>Pezizomycotina</taxon>
        <taxon>Sordariomycetes</taxon>
        <taxon>Hypocreomycetidae</taxon>
        <taxon>Hypocreales</taxon>
        <taxon>Bionectriaceae</taxon>
        <taxon>Clonostachys</taxon>
    </lineage>
</organism>
<feature type="compositionally biased region" description="Basic and acidic residues" evidence="1">
    <location>
        <begin position="533"/>
        <end position="555"/>
    </location>
</feature>
<evidence type="ECO:0000313" key="3">
    <source>
        <dbReference type="EMBL" id="CEO44170.1"/>
    </source>
</evidence>
<reference evidence="3" key="1">
    <citation type="submission" date="2015-01" db="EMBL/GenBank/DDBJ databases">
        <authorList>
            <person name="Durling Mikael"/>
        </authorList>
    </citation>
    <scope>NUCLEOTIDE SEQUENCE</scope>
</reference>
<dbReference type="InterPro" id="IPR019417">
    <property type="entry name" value="DUF2415"/>
</dbReference>
<feature type="domain" description="DUF2415" evidence="2">
    <location>
        <begin position="354"/>
        <end position="393"/>
    </location>
</feature>
<dbReference type="AlphaFoldDB" id="A0A0B7JN40"/>
<dbReference type="PANTHER" id="PTHR43991">
    <property type="entry name" value="WD REPEAT PROTEIN (AFU_ORTHOLOGUE AFUA_8G05640)-RELATED"/>
    <property type="match status" value="1"/>
</dbReference>
<name>A0A0B7JN40_BIOOC</name>
<sequence>MAVKDDSLHFPTETIVSKKPRKHFRVPVRSQHWQLRSLISAEKQHIVYLPGGHGSNHVQRLNTRTRECETIKLLTFAPRCLVAKGGWLCCGSEQGDFVAIRLNEDAISESANRNTSGHDASEASLDLDYTLNTVPFGAGGTESGPSDALLGLIARARRGNKSLIAKNIRLAKERVNCITLWFPPTQHAVLHPNAYTFPVAVLANNDKTVALVHLDEHEDPDKLEAMDVITYPDYVNRAMISPDGHLLIAILDDPYLYIHERVEQTPKPGTSQTRNEKNCSWELKQTILLKSQKAGDISESRGSFAASFSMSGAYLAIGTQHGTISIFDADRLTDPEVDPLITTFTSSRPKSGSGAIRDMAFCPGPYDILAWTEDRGHIGLADVRSNFAIRQIVDISSEADFEHFDVLDRNTVDPRLLDRRAERNIEGAVLEESNPSENRRRTIDGLNHPLTTNETLVLEAIQEDRRRRERLNARTRDNMSPRTVSGGFFRSESGSLFRSGRVPIFPTEGESSQEQERDSNTSRAIGDLLGNYRDQRDRAHERARSARQLLRDASERPSMGPRRTDHRWIDRLGEQMAAMRDQRDRQDSSYLNVLEILQAREPYDGDPDLLVPLVNQVVTRWEESAVRGTLVQDTGFFDYPPSDDNTAGLAWSEDGRTLFVGAQNGIYEFKINTLGRKFSPSIQLR</sequence>
<dbReference type="Gene3D" id="2.130.10.10">
    <property type="entry name" value="YVTN repeat-like/Quinoprotein amine dehydrogenase"/>
    <property type="match status" value="1"/>
</dbReference>
<protein>
    <recommendedName>
        <fullName evidence="2">DUF2415 domain-containing protein</fullName>
    </recommendedName>
</protein>
<proteinExistence type="predicted"/>
<dbReference type="EMBL" id="CDPU01000001">
    <property type="protein sequence ID" value="CEO44170.1"/>
    <property type="molecule type" value="Genomic_DNA"/>
</dbReference>
<evidence type="ECO:0000259" key="2">
    <source>
        <dbReference type="Pfam" id="PF10313"/>
    </source>
</evidence>
<dbReference type="InterPro" id="IPR015943">
    <property type="entry name" value="WD40/YVTN_repeat-like_dom_sf"/>
</dbReference>
<evidence type="ECO:0000256" key="1">
    <source>
        <dbReference type="SAM" id="MobiDB-lite"/>
    </source>
</evidence>
<dbReference type="PANTHER" id="PTHR43991:SF9">
    <property type="entry name" value="DUF2415 DOMAIN-CONTAINING PROTEIN"/>
    <property type="match status" value="1"/>
</dbReference>